<dbReference type="OrthoDB" id="9775333at2"/>
<proteinExistence type="predicted"/>
<reference evidence="1 2" key="1">
    <citation type="submission" date="2018-08" db="EMBL/GenBank/DDBJ databases">
        <title>Acidipila sp. 4G-K13, an acidobacterium isolated from forest soil.</title>
        <authorList>
            <person name="Gao Z.-H."/>
            <person name="Qiu L.-H."/>
        </authorList>
    </citation>
    <scope>NUCLEOTIDE SEQUENCE [LARGE SCALE GENOMIC DNA]</scope>
    <source>
        <strain evidence="1 2">4G-K13</strain>
    </source>
</reference>
<dbReference type="Pfam" id="PF05936">
    <property type="entry name" value="T6SS_VasE"/>
    <property type="match status" value="1"/>
</dbReference>
<sequence length="450" mass="50413">MRQLQPVVWSKGVFLSPQHLQAQDRFFGETLRFLIEALSNPYWGFIELQLDGTSLGEGLLAISQASGVFPDGLLLDMPSSDTQPRARSLDECFQDGRKTCVFYLAIPQDRPGGMNVGTQRGVSTRFYADLQMLRDENSTGTEKPVSLARKNLQILADGENQEGSVLLPFAQIERTEAGSYRLDTKFVPPMLNVRGNELLNGILRGLIEVMVARCSQLVGTRRQRNQSLADFSASDIANFWLLYTLNTHLPVLRHFLEADHVHPENLFVQMLSLAGALTTFSRKIEPRDLSKYEHDRLGPCFIALDALISELLETVVPGNFVALPLKPLRDSIYAAAIDQDKYFENSRFYLAVSSDMRDADLISRAPSLIKTCSATHIEQLIRQALPGLKLTHVPVPPRAIPVKMRYQYFSVERSGGVWEAVQRARNFAAYVPGEIPNPEMELIILFASTD</sequence>
<dbReference type="RefSeq" id="WP_117298086.1">
    <property type="nucleotide sequence ID" value="NZ_QVQT02000002.1"/>
</dbReference>
<evidence type="ECO:0000313" key="2">
    <source>
        <dbReference type="Proteomes" id="UP000264702"/>
    </source>
</evidence>
<organism evidence="1 2">
    <name type="scientific">Paracidobacterium acidisoli</name>
    <dbReference type="NCBI Taxonomy" id="2303751"/>
    <lineage>
        <taxon>Bacteria</taxon>
        <taxon>Pseudomonadati</taxon>
        <taxon>Acidobacteriota</taxon>
        <taxon>Terriglobia</taxon>
        <taxon>Terriglobales</taxon>
        <taxon>Acidobacteriaceae</taxon>
        <taxon>Paracidobacterium</taxon>
    </lineage>
</organism>
<dbReference type="InterPro" id="IPR010263">
    <property type="entry name" value="T6SS_TssK"/>
</dbReference>
<evidence type="ECO:0000313" key="1">
    <source>
        <dbReference type="EMBL" id="RFU17338.1"/>
    </source>
</evidence>
<protein>
    <submittedName>
        <fullName evidence="1">Type VI secretion system baseplate subunit TssK</fullName>
    </submittedName>
</protein>
<accession>A0A372IR20</accession>
<dbReference type="Proteomes" id="UP000264702">
    <property type="component" value="Unassembled WGS sequence"/>
</dbReference>
<comment type="caution">
    <text evidence="1">The sequence shown here is derived from an EMBL/GenBank/DDBJ whole genome shotgun (WGS) entry which is preliminary data.</text>
</comment>
<dbReference type="PANTHER" id="PTHR35566:SF1">
    <property type="entry name" value="TYPE VI SECRETION SYSTEM BASEPLATE COMPONENT TSSK1"/>
    <property type="match status" value="1"/>
</dbReference>
<dbReference type="PANTHER" id="PTHR35566">
    <property type="entry name" value="BLR3599 PROTEIN"/>
    <property type="match status" value="1"/>
</dbReference>
<name>A0A372IR20_9BACT</name>
<keyword evidence="2" id="KW-1185">Reference proteome</keyword>
<dbReference type="AlphaFoldDB" id="A0A372IR20"/>
<dbReference type="NCBIfam" id="TIGR03353">
    <property type="entry name" value="VI_chp_4"/>
    <property type="match status" value="1"/>
</dbReference>
<dbReference type="EMBL" id="QVQT01000002">
    <property type="protein sequence ID" value="RFU17338.1"/>
    <property type="molecule type" value="Genomic_DNA"/>
</dbReference>
<gene>
    <name evidence="1" type="primary">tssK</name>
    <name evidence="1" type="ORF">D0Y96_04020</name>
</gene>